<name>W1XLK1_9ZZZZ</name>
<dbReference type="Gene3D" id="3.40.50.2300">
    <property type="match status" value="2"/>
</dbReference>
<dbReference type="AlphaFoldDB" id="W1XLK1"/>
<proteinExistence type="predicted"/>
<evidence type="ECO:0000313" key="1">
    <source>
        <dbReference type="EMBL" id="ETJ31026.1"/>
    </source>
</evidence>
<dbReference type="EMBL" id="AZMM01014465">
    <property type="protein sequence ID" value="ETJ31026.1"/>
    <property type="molecule type" value="Genomic_DNA"/>
</dbReference>
<dbReference type="InterPro" id="IPR028082">
    <property type="entry name" value="Peripla_BP_I"/>
</dbReference>
<dbReference type="SUPFAM" id="SSF53822">
    <property type="entry name" value="Periplasmic binding protein-like I"/>
    <property type="match status" value="1"/>
</dbReference>
<feature type="non-terminal residue" evidence="1">
    <location>
        <position position="1"/>
    </location>
</feature>
<sequence>KEKRAKNKVAVYGMMIPSQAASLIKSGDITEGITYDPASAGYALAAVASTLLKGEEIKPGLEMENLGKADVDMDKRIIRFHKVLLVNKDNIDSLY</sequence>
<comment type="caution">
    <text evidence="1">The sequence shown here is derived from an EMBL/GenBank/DDBJ whole genome shotgun (WGS) entry which is preliminary data.</text>
</comment>
<organism evidence="1">
    <name type="scientific">human gut metagenome</name>
    <dbReference type="NCBI Taxonomy" id="408170"/>
    <lineage>
        <taxon>unclassified sequences</taxon>
        <taxon>metagenomes</taxon>
        <taxon>organismal metagenomes</taxon>
    </lineage>
</organism>
<reference evidence="1" key="1">
    <citation type="submission" date="2013-12" db="EMBL/GenBank/DDBJ databases">
        <title>A Varibaculum cambriense genome reconstructed from a premature infant gut community with otherwise low bacterial novelty that shifts toward anaerobic metabolism during the third week of life.</title>
        <authorList>
            <person name="Brown C.T."/>
            <person name="Sharon I."/>
            <person name="Thomas B.C."/>
            <person name="Castelle C.J."/>
            <person name="Morowitz M.J."/>
            <person name="Banfield J.F."/>
        </authorList>
    </citation>
    <scope>NUCLEOTIDE SEQUENCE</scope>
</reference>
<protein>
    <submittedName>
        <fullName evidence="1">Sugar ABC transporter, periplasmic sugar-binding protein</fullName>
    </submittedName>
</protein>
<accession>W1XLK1</accession>
<gene>
    <name evidence="1" type="ORF">Q604_UNBC14465G0001</name>
</gene>